<dbReference type="Proteomes" id="UP001470230">
    <property type="component" value="Unassembled WGS sequence"/>
</dbReference>
<dbReference type="EMBL" id="JAPFFF010000033">
    <property type="protein sequence ID" value="KAK8844299.1"/>
    <property type="molecule type" value="Genomic_DNA"/>
</dbReference>
<name>A0ABR2HCZ9_9EUKA</name>
<proteinExistence type="predicted"/>
<gene>
    <name evidence="1" type="ORF">M9Y10_024511</name>
</gene>
<organism evidence="1 2">
    <name type="scientific">Tritrichomonas musculus</name>
    <dbReference type="NCBI Taxonomy" id="1915356"/>
    <lineage>
        <taxon>Eukaryota</taxon>
        <taxon>Metamonada</taxon>
        <taxon>Parabasalia</taxon>
        <taxon>Tritrichomonadida</taxon>
        <taxon>Tritrichomonadidae</taxon>
        <taxon>Tritrichomonas</taxon>
    </lineage>
</organism>
<evidence type="ECO:0000313" key="1">
    <source>
        <dbReference type="EMBL" id="KAK8844299.1"/>
    </source>
</evidence>
<keyword evidence="2" id="KW-1185">Reference proteome</keyword>
<accession>A0ABR2HCZ9</accession>
<reference evidence="1 2" key="1">
    <citation type="submission" date="2024-04" db="EMBL/GenBank/DDBJ databases">
        <title>Tritrichomonas musculus Genome.</title>
        <authorList>
            <person name="Alves-Ferreira E."/>
            <person name="Grigg M."/>
            <person name="Lorenzi H."/>
            <person name="Galac M."/>
        </authorList>
    </citation>
    <scope>NUCLEOTIDE SEQUENCE [LARGE SCALE GENOMIC DNA]</scope>
    <source>
        <strain evidence="1 2">EAF2021</strain>
    </source>
</reference>
<protein>
    <submittedName>
        <fullName evidence="1">Uncharacterized protein</fullName>
    </submittedName>
</protein>
<comment type="caution">
    <text evidence="1">The sequence shown here is derived from an EMBL/GenBank/DDBJ whole genome shotgun (WGS) entry which is preliminary data.</text>
</comment>
<evidence type="ECO:0000313" key="2">
    <source>
        <dbReference type="Proteomes" id="UP001470230"/>
    </source>
</evidence>
<sequence>MSFTVKDLQNFDQKNLSSDKECENLLKVLLPLLDQSTNYNEVSEAVIEILKKNKASFRHNKVKIVVGDPENIPQVNISLTKIYFEFDVGFKCQYS</sequence>